<name>A0AAV0FZ17_9ASTE</name>
<sequence length="107" mass="12609">MKELNDQVKLLEQGQDFVVSEERMDANLLGYSKCEVTVNDMSCAPWKFDKLLFRKKTVWKVCDKRTNTLYLGDVLIFYTLFRLSLLLTLVIKVLLLYIFLLFVVSLY</sequence>
<accession>A0AAV0FZ17</accession>
<evidence type="ECO:0000256" key="1">
    <source>
        <dbReference type="SAM" id="Phobius"/>
    </source>
</evidence>
<gene>
    <name evidence="2" type="ORF">CEPIT_LOCUS38653</name>
</gene>
<dbReference type="EMBL" id="CAMAPF010001027">
    <property type="protein sequence ID" value="CAH9140825.1"/>
    <property type="molecule type" value="Genomic_DNA"/>
</dbReference>
<proteinExistence type="predicted"/>
<reference evidence="2" key="1">
    <citation type="submission" date="2022-07" db="EMBL/GenBank/DDBJ databases">
        <authorList>
            <person name="Macas J."/>
            <person name="Novak P."/>
            <person name="Neumann P."/>
        </authorList>
    </citation>
    <scope>NUCLEOTIDE SEQUENCE</scope>
</reference>
<dbReference type="PANTHER" id="PTHR37258">
    <property type="entry name" value="FANTOM PROTEIN"/>
    <property type="match status" value="1"/>
</dbReference>
<dbReference type="PANTHER" id="PTHR37258:SF1">
    <property type="entry name" value="FANTOM PROTEIN"/>
    <property type="match status" value="1"/>
</dbReference>
<keyword evidence="1" id="KW-0472">Membrane</keyword>
<organism evidence="2 3">
    <name type="scientific">Cuscuta epithymum</name>
    <dbReference type="NCBI Taxonomy" id="186058"/>
    <lineage>
        <taxon>Eukaryota</taxon>
        <taxon>Viridiplantae</taxon>
        <taxon>Streptophyta</taxon>
        <taxon>Embryophyta</taxon>
        <taxon>Tracheophyta</taxon>
        <taxon>Spermatophyta</taxon>
        <taxon>Magnoliopsida</taxon>
        <taxon>eudicotyledons</taxon>
        <taxon>Gunneridae</taxon>
        <taxon>Pentapetalae</taxon>
        <taxon>asterids</taxon>
        <taxon>lamiids</taxon>
        <taxon>Solanales</taxon>
        <taxon>Convolvulaceae</taxon>
        <taxon>Cuscuteae</taxon>
        <taxon>Cuscuta</taxon>
        <taxon>Cuscuta subgen. Cuscuta</taxon>
    </lineage>
</organism>
<protein>
    <submittedName>
        <fullName evidence="2">Uncharacterized protein</fullName>
    </submittedName>
</protein>
<evidence type="ECO:0000313" key="3">
    <source>
        <dbReference type="Proteomes" id="UP001152523"/>
    </source>
</evidence>
<keyword evidence="3" id="KW-1185">Reference proteome</keyword>
<feature type="transmembrane region" description="Helical" evidence="1">
    <location>
        <begin position="75"/>
        <end position="104"/>
    </location>
</feature>
<keyword evidence="1" id="KW-0812">Transmembrane</keyword>
<evidence type="ECO:0000313" key="2">
    <source>
        <dbReference type="EMBL" id="CAH9140825.1"/>
    </source>
</evidence>
<keyword evidence="1" id="KW-1133">Transmembrane helix</keyword>
<comment type="caution">
    <text evidence="2">The sequence shown here is derived from an EMBL/GenBank/DDBJ whole genome shotgun (WGS) entry which is preliminary data.</text>
</comment>
<dbReference type="AlphaFoldDB" id="A0AAV0FZ17"/>
<dbReference type="Proteomes" id="UP001152523">
    <property type="component" value="Unassembled WGS sequence"/>
</dbReference>